<keyword evidence="3" id="KW-0436">Ligase</keyword>
<dbReference type="GO" id="GO:0016874">
    <property type="term" value="F:ligase activity"/>
    <property type="evidence" value="ECO:0007669"/>
    <property type="project" value="UniProtKB-KW"/>
</dbReference>
<evidence type="ECO:0000313" key="3">
    <source>
        <dbReference type="EMBL" id="MDF0590311.1"/>
    </source>
</evidence>
<organism evidence="3 4">
    <name type="scientific">Candidatus Methanocrinis natronophilus</name>
    <dbReference type="NCBI Taxonomy" id="3033396"/>
    <lineage>
        <taxon>Archaea</taxon>
        <taxon>Methanobacteriati</taxon>
        <taxon>Methanobacteriota</taxon>
        <taxon>Stenosarchaea group</taxon>
        <taxon>Methanomicrobia</taxon>
        <taxon>Methanotrichales</taxon>
        <taxon>Methanotrichaceae</taxon>
        <taxon>Methanocrinis</taxon>
    </lineage>
</organism>
<dbReference type="Gene3D" id="3.30.1490.70">
    <property type="match status" value="1"/>
</dbReference>
<evidence type="ECO:0000313" key="4">
    <source>
        <dbReference type="Proteomes" id="UP001220010"/>
    </source>
</evidence>
<evidence type="ECO:0000259" key="1">
    <source>
        <dbReference type="Pfam" id="PF09414"/>
    </source>
</evidence>
<comment type="caution">
    <text evidence="3">The sequence shown here is derived from an EMBL/GenBank/DDBJ whole genome shotgun (WGS) entry which is preliminary data.</text>
</comment>
<dbReference type="Gene3D" id="3.30.470.30">
    <property type="entry name" value="DNA ligase/mRNA capping enzyme"/>
    <property type="match status" value="1"/>
</dbReference>
<dbReference type="InterPro" id="IPR041596">
    <property type="entry name" value="Lig_Pab1020_C"/>
</dbReference>
<sequence>MLLRLPGEVEMNIRSVADRLGISAGRLERMLGRIVRSSDWPEPRLLRFDKAISGIEAGTVVFEDGEIAYGYPKIRRAMMLDPAIRRHFSGGVLVEEKMNGHNVRVARVGGKTIALTRGGFVCPYSTEVAEGQIPSGVFDDHPAIVLCGEMVGPKNPYVPKDVYSADSMDFILFDVSRKGKRDMEGSKAAHAIAEEYGVKAVRLFGEFTAEKAAGEIREIVEDLGSRGREGVVIKDPENLNSPMKYTSSESNCRDLEFAFRYYNDYGQDFFFSRVVREGFQAAEWSDGAAEFDARCLRLGRSMLMPMRETVEAKISGIEIAQEVEILVRDLQTAADFEEHYRRMGVRAVFDPPRTAPGGHLVKIRRVVMSTNDKTRSVLEGQLW</sequence>
<dbReference type="Pfam" id="PF18330">
    <property type="entry name" value="Lig_C"/>
    <property type="match status" value="1"/>
</dbReference>
<proteinExistence type="predicted"/>
<dbReference type="SUPFAM" id="SSF56091">
    <property type="entry name" value="DNA ligase/mRNA capping enzyme, catalytic domain"/>
    <property type="match status" value="1"/>
</dbReference>
<dbReference type="InterPro" id="IPR001072">
    <property type="entry name" value="RNA_ligase_Pab1020"/>
</dbReference>
<keyword evidence="4" id="KW-1185">Reference proteome</keyword>
<dbReference type="CDD" id="cd07894">
    <property type="entry name" value="Adenylation_RNA_ligase"/>
    <property type="match status" value="1"/>
</dbReference>
<reference evidence="3 4" key="1">
    <citation type="submission" date="2023-03" db="EMBL/GenBank/DDBJ databases">
        <title>WGS of Methanotrichaceae archaeon Mx.</title>
        <authorList>
            <person name="Sorokin D.Y."/>
            <person name="Merkel A.Y."/>
        </authorList>
    </citation>
    <scope>NUCLEOTIDE SEQUENCE [LARGE SCALE GENOMIC DNA]</scope>
    <source>
        <strain evidence="3 4">Mx</strain>
    </source>
</reference>
<name>A0ABT5X6I1_9EURY</name>
<dbReference type="Gene3D" id="3.10.450.740">
    <property type="match status" value="1"/>
</dbReference>
<dbReference type="EMBL" id="JARFPK010000010">
    <property type="protein sequence ID" value="MDF0590311.1"/>
    <property type="molecule type" value="Genomic_DNA"/>
</dbReference>
<dbReference type="NCBIfam" id="TIGR01209">
    <property type="entry name" value="RNA ligase"/>
    <property type="match status" value="1"/>
</dbReference>
<feature type="domain" description="RNA ligase" evidence="1">
    <location>
        <begin position="92"/>
        <end position="246"/>
    </location>
</feature>
<dbReference type="Gene3D" id="3.30.70.2160">
    <property type="match status" value="1"/>
</dbReference>
<evidence type="ECO:0000259" key="2">
    <source>
        <dbReference type="Pfam" id="PF18330"/>
    </source>
</evidence>
<gene>
    <name evidence="3" type="ORF">P0O15_03885</name>
</gene>
<protein>
    <submittedName>
        <fullName evidence="3">RNA ligase</fullName>
    </submittedName>
</protein>
<accession>A0ABT5X6I1</accession>
<dbReference type="PRINTS" id="PR01048">
    <property type="entry name" value="Y414FAMILY"/>
</dbReference>
<feature type="domain" description="RNA ligase Pab1020 C-terminal" evidence="2">
    <location>
        <begin position="258"/>
        <end position="381"/>
    </location>
</feature>
<dbReference type="InterPro" id="IPR021122">
    <property type="entry name" value="RNA_ligase_dom_REL/Rnl2"/>
</dbReference>
<dbReference type="Pfam" id="PF09414">
    <property type="entry name" value="RNA_ligase"/>
    <property type="match status" value="1"/>
</dbReference>
<dbReference type="Proteomes" id="UP001220010">
    <property type="component" value="Unassembled WGS sequence"/>
</dbReference>